<reference evidence="2 3" key="1">
    <citation type="journal article" date="2019" name="Sci. Rep.">
        <title>A high-quality genome of Eragrostis curvula grass provides insights into Poaceae evolution and supports new strategies to enhance forage quality.</title>
        <authorList>
            <person name="Carballo J."/>
            <person name="Santos B.A.C.M."/>
            <person name="Zappacosta D."/>
            <person name="Garbus I."/>
            <person name="Selva J.P."/>
            <person name="Gallo C.A."/>
            <person name="Diaz A."/>
            <person name="Albertini E."/>
            <person name="Caccamo M."/>
            <person name="Echenique V."/>
        </authorList>
    </citation>
    <scope>NUCLEOTIDE SEQUENCE [LARGE SCALE GENOMIC DNA]</scope>
    <source>
        <strain evidence="3">cv. Victoria</strain>
        <tissue evidence="2">Leaf</tissue>
    </source>
</reference>
<keyword evidence="3" id="KW-1185">Reference proteome</keyword>
<evidence type="ECO:0000259" key="1">
    <source>
        <dbReference type="Pfam" id="PF08387"/>
    </source>
</evidence>
<evidence type="ECO:0000313" key="3">
    <source>
        <dbReference type="Proteomes" id="UP000324897"/>
    </source>
</evidence>
<name>A0A5J9W0N4_9POAL</name>
<feature type="domain" description="FBD" evidence="1">
    <location>
        <begin position="139"/>
        <end position="183"/>
    </location>
</feature>
<dbReference type="InterPro" id="IPR055302">
    <property type="entry name" value="F-box_dom-containing"/>
</dbReference>
<dbReference type="Gramene" id="TVU41989">
    <property type="protein sequence ID" value="TVU41989"/>
    <property type="gene ID" value="EJB05_08369"/>
</dbReference>
<evidence type="ECO:0000313" key="2">
    <source>
        <dbReference type="EMBL" id="TVU41989.1"/>
    </source>
</evidence>
<dbReference type="PANTHER" id="PTHR32141">
    <property type="match status" value="1"/>
</dbReference>
<comment type="caution">
    <text evidence="2">The sequence shown here is derived from an EMBL/GenBank/DDBJ whole genome shotgun (WGS) entry which is preliminary data.</text>
</comment>
<proteinExistence type="predicted"/>
<dbReference type="InterPro" id="IPR006566">
    <property type="entry name" value="FBD"/>
</dbReference>
<protein>
    <recommendedName>
        <fullName evidence="1">FBD domain-containing protein</fullName>
    </recommendedName>
</protein>
<dbReference type="PANTHER" id="PTHR32141:SF181">
    <property type="entry name" value="F-BOX DOMAIN-CONTAINING PROTEIN"/>
    <property type="match status" value="1"/>
</dbReference>
<dbReference type="AlphaFoldDB" id="A0A5J9W0N4"/>
<organism evidence="2 3">
    <name type="scientific">Eragrostis curvula</name>
    <name type="common">weeping love grass</name>
    <dbReference type="NCBI Taxonomy" id="38414"/>
    <lineage>
        <taxon>Eukaryota</taxon>
        <taxon>Viridiplantae</taxon>
        <taxon>Streptophyta</taxon>
        <taxon>Embryophyta</taxon>
        <taxon>Tracheophyta</taxon>
        <taxon>Spermatophyta</taxon>
        <taxon>Magnoliopsida</taxon>
        <taxon>Liliopsida</taxon>
        <taxon>Poales</taxon>
        <taxon>Poaceae</taxon>
        <taxon>PACMAD clade</taxon>
        <taxon>Chloridoideae</taxon>
        <taxon>Eragrostideae</taxon>
        <taxon>Eragrostidinae</taxon>
        <taxon>Eragrostis</taxon>
    </lineage>
</organism>
<sequence>MLAADLIFLGGYHRRGRSFPGEALSGGREMPSCWGQNLLEDQDWQGTQAANVGMLGAVTARAGDWQHRHRDHTEFLVFPGASALGNGHLASPLVPLDASKKVKTVPSILKCFPNIETLHIYSMKVNGPTGNVKLKFWQDACPIECVEWHVKKFVIHEFQGNKSELTFIKFIAERVQALEKMVIIYCHEDFSSVDDVNAKLNSLVTGKWASKNVQLGVSMQRGPAFWSVRGRGVTDGSYDDPMFHYH</sequence>
<dbReference type="EMBL" id="RWGY01000005">
    <property type="protein sequence ID" value="TVU41989.1"/>
    <property type="molecule type" value="Genomic_DNA"/>
</dbReference>
<accession>A0A5J9W0N4</accession>
<dbReference type="OrthoDB" id="776041at2759"/>
<gene>
    <name evidence="2" type="ORF">EJB05_08369</name>
</gene>
<dbReference type="Pfam" id="PF08387">
    <property type="entry name" value="FBD"/>
    <property type="match status" value="1"/>
</dbReference>
<dbReference type="Proteomes" id="UP000324897">
    <property type="component" value="Unassembled WGS sequence"/>
</dbReference>